<dbReference type="GO" id="GO:0022857">
    <property type="term" value="F:transmembrane transporter activity"/>
    <property type="evidence" value="ECO:0007669"/>
    <property type="project" value="InterPro"/>
</dbReference>
<evidence type="ECO:0000256" key="8">
    <source>
        <dbReference type="SAM" id="Phobius"/>
    </source>
</evidence>
<keyword evidence="4 7" id="KW-0812">Transmembrane</keyword>
<feature type="transmembrane region" description="Helical" evidence="8">
    <location>
        <begin position="59"/>
        <end position="78"/>
    </location>
</feature>
<dbReference type="InterPro" id="IPR045324">
    <property type="entry name" value="Small_multidrug_res"/>
</dbReference>
<evidence type="ECO:0000256" key="5">
    <source>
        <dbReference type="ARBA" id="ARBA00022989"/>
    </source>
</evidence>
<comment type="subcellular location">
    <subcellularLocation>
        <location evidence="1 7">Cell membrane</location>
        <topology evidence="1 7">Multi-pass membrane protein</topology>
    </subcellularLocation>
</comment>
<comment type="similarity">
    <text evidence="7">Belongs to the drug/metabolite transporter (DMT) superfamily. Small multidrug resistance (SMR) (TC 2.A.7.1) family.</text>
</comment>
<feature type="transmembrane region" description="Helical" evidence="8">
    <location>
        <begin position="6"/>
        <end position="24"/>
    </location>
</feature>
<dbReference type="Pfam" id="PF00893">
    <property type="entry name" value="Multi_Drug_Res"/>
    <property type="match status" value="1"/>
</dbReference>
<feature type="transmembrane region" description="Helical" evidence="8">
    <location>
        <begin position="31"/>
        <end position="53"/>
    </location>
</feature>
<sequence>MQWLYLAIADIFEIAVALAAGKAAGFTNHRWSAATLASGAIGTYFLSKALLTFDVGTGYAIWTSTAGVGITLLGAPLFGQHLDGRKALGITTVIAGVAGLQLSGSA</sequence>
<dbReference type="GO" id="GO:0005886">
    <property type="term" value="C:plasma membrane"/>
    <property type="evidence" value="ECO:0007669"/>
    <property type="project" value="UniProtKB-SubCell"/>
</dbReference>
<name>A0AB39TWR2_9ACTN</name>
<accession>A0AB39TWR2</accession>
<keyword evidence="6 8" id="KW-0472">Membrane</keyword>
<keyword evidence="3" id="KW-1003">Cell membrane</keyword>
<evidence type="ECO:0000256" key="7">
    <source>
        <dbReference type="RuleBase" id="RU003942"/>
    </source>
</evidence>
<dbReference type="PANTHER" id="PTHR30561">
    <property type="entry name" value="SMR FAMILY PROTON-DEPENDENT DRUG EFFLUX TRANSPORTER SUGE"/>
    <property type="match status" value="1"/>
</dbReference>
<evidence type="ECO:0000256" key="3">
    <source>
        <dbReference type="ARBA" id="ARBA00022475"/>
    </source>
</evidence>
<reference evidence="9" key="1">
    <citation type="submission" date="2024-07" db="EMBL/GenBank/DDBJ databases">
        <authorList>
            <person name="Yu S.T."/>
        </authorList>
    </citation>
    <scope>NUCLEOTIDE SEQUENCE</scope>
    <source>
        <strain evidence="9">Y1</strain>
    </source>
</reference>
<gene>
    <name evidence="9" type="ORF">AB2U05_36850</name>
</gene>
<dbReference type="EMBL" id="CP163445">
    <property type="protein sequence ID" value="XDQ83682.1"/>
    <property type="molecule type" value="Genomic_DNA"/>
</dbReference>
<dbReference type="InterPro" id="IPR000390">
    <property type="entry name" value="Small_drug/metabolite_transptr"/>
</dbReference>
<keyword evidence="5 8" id="KW-1133">Transmembrane helix</keyword>
<evidence type="ECO:0000256" key="4">
    <source>
        <dbReference type="ARBA" id="ARBA00022692"/>
    </source>
</evidence>
<dbReference type="PANTHER" id="PTHR30561:SF0">
    <property type="entry name" value="GUANIDINIUM EXPORTER"/>
    <property type="match status" value="1"/>
</dbReference>
<protein>
    <submittedName>
        <fullName evidence="9">SMR family transporter</fullName>
    </submittedName>
</protein>
<dbReference type="SUPFAM" id="SSF103481">
    <property type="entry name" value="Multidrug resistance efflux transporter EmrE"/>
    <property type="match status" value="1"/>
</dbReference>
<dbReference type="Gene3D" id="1.10.3730.20">
    <property type="match status" value="1"/>
</dbReference>
<keyword evidence="2" id="KW-0813">Transport</keyword>
<dbReference type="InterPro" id="IPR037185">
    <property type="entry name" value="EmrE-like"/>
</dbReference>
<dbReference type="RefSeq" id="WP_045710073.1">
    <property type="nucleotide sequence ID" value="NZ_CP163445.1"/>
</dbReference>
<evidence type="ECO:0000256" key="1">
    <source>
        <dbReference type="ARBA" id="ARBA00004651"/>
    </source>
</evidence>
<organism evidence="9">
    <name type="scientific">Streptomyces sp. Y1</name>
    <dbReference type="NCBI Taxonomy" id="3238634"/>
    <lineage>
        <taxon>Bacteria</taxon>
        <taxon>Bacillati</taxon>
        <taxon>Actinomycetota</taxon>
        <taxon>Actinomycetes</taxon>
        <taxon>Kitasatosporales</taxon>
        <taxon>Streptomycetaceae</taxon>
        <taxon>Streptomyces</taxon>
    </lineage>
</organism>
<dbReference type="AlphaFoldDB" id="A0AB39TWR2"/>
<evidence type="ECO:0000256" key="2">
    <source>
        <dbReference type="ARBA" id="ARBA00022448"/>
    </source>
</evidence>
<evidence type="ECO:0000256" key="6">
    <source>
        <dbReference type="ARBA" id="ARBA00023136"/>
    </source>
</evidence>
<evidence type="ECO:0000313" key="9">
    <source>
        <dbReference type="EMBL" id="XDQ83682.1"/>
    </source>
</evidence>
<proteinExistence type="inferred from homology"/>